<keyword evidence="2" id="KW-1185">Reference proteome</keyword>
<sequence>MTISVRTFHNRGWLMEPDIFHDNSAPFVYQAIGLYMSEKVLDIANIASCVIRSLVYFFVQDAVLFMAQHTEMFLTVYLGLSELGLFIKVLCPFLTSLRGLSKIVPDSDGIRIISFTG</sequence>
<dbReference type="AlphaFoldDB" id="A0A0C2NB66"/>
<dbReference type="Proteomes" id="UP000031668">
    <property type="component" value="Unassembled WGS sequence"/>
</dbReference>
<organism evidence="1 2">
    <name type="scientific">Thelohanellus kitauei</name>
    <name type="common">Myxosporean</name>
    <dbReference type="NCBI Taxonomy" id="669202"/>
    <lineage>
        <taxon>Eukaryota</taxon>
        <taxon>Metazoa</taxon>
        <taxon>Cnidaria</taxon>
        <taxon>Myxozoa</taxon>
        <taxon>Myxosporea</taxon>
        <taxon>Bivalvulida</taxon>
        <taxon>Platysporina</taxon>
        <taxon>Myxobolidae</taxon>
        <taxon>Thelohanellus</taxon>
    </lineage>
</organism>
<proteinExistence type="predicted"/>
<name>A0A0C2NB66_THEKT</name>
<protein>
    <submittedName>
        <fullName evidence="1">Uncharacterized protein</fullName>
    </submittedName>
</protein>
<dbReference type="EMBL" id="JWZT01001836">
    <property type="protein sequence ID" value="KII71147.1"/>
    <property type="molecule type" value="Genomic_DNA"/>
</dbReference>
<evidence type="ECO:0000313" key="1">
    <source>
        <dbReference type="EMBL" id="KII71147.1"/>
    </source>
</evidence>
<accession>A0A0C2NB66</accession>
<evidence type="ECO:0000313" key="2">
    <source>
        <dbReference type="Proteomes" id="UP000031668"/>
    </source>
</evidence>
<comment type="caution">
    <text evidence="1">The sequence shown here is derived from an EMBL/GenBank/DDBJ whole genome shotgun (WGS) entry which is preliminary data.</text>
</comment>
<reference evidence="1 2" key="1">
    <citation type="journal article" date="2014" name="Genome Biol. Evol.">
        <title>The genome of the myxosporean Thelohanellus kitauei shows adaptations to nutrient acquisition within its fish host.</title>
        <authorList>
            <person name="Yang Y."/>
            <person name="Xiong J."/>
            <person name="Zhou Z."/>
            <person name="Huo F."/>
            <person name="Miao W."/>
            <person name="Ran C."/>
            <person name="Liu Y."/>
            <person name="Zhang J."/>
            <person name="Feng J."/>
            <person name="Wang M."/>
            <person name="Wang M."/>
            <person name="Wang L."/>
            <person name="Yao B."/>
        </authorList>
    </citation>
    <scope>NUCLEOTIDE SEQUENCE [LARGE SCALE GENOMIC DNA]</scope>
    <source>
        <strain evidence="1">Wuqing</strain>
    </source>
</reference>
<gene>
    <name evidence="1" type="ORF">RF11_09166</name>
</gene>